<dbReference type="InterPro" id="IPR014756">
    <property type="entry name" value="Ig_E-set"/>
</dbReference>
<reference evidence="1 2" key="1">
    <citation type="journal article" date="2019" name="Nat. Med.">
        <title>A library of human gut bacterial isolates paired with longitudinal multiomics data enables mechanistic microbiome research.</title>
        <authorList>
            <person name="Poyet M."/>
            <person name="Groussin M."/>
            <person name="Gibbons S.M."/>
            <person name="Avila-Pacheco J."/>
            <person name="Jiang X."/>
            <person name="Kearney S.M."/>
            <person name="Perrotta A.R."/>
            <person name="Berdy B."/>
            <person name="Zhao S."/>
            <person name="Lieberman T.D."/>
            <person name="Swanson P.K."/>
            <person name="Smith M."/>
            <person name="Roesemann S."/>
            <person name="Alexander J.E."/>
            <person name="Rich S.A."/>
            <person name="Livny J."/>
            <person name="Vlamakis H."/>
            <person name="Clish C."/>
            <person name="Bullock K."/>
            <person name="Deik A."/>
            <person name="Scott J."/>
            <person name="Pierce K.A."/>
            <person name="Xavier R.J."/>
            <person name="Alm E.J."/>
        </authorList>
    </citation>
    <scope>NUCLEOTIDE SEQUENCE [LARGE SCALE GENOMIC DNA]</scope>
    <source>
        <strain evidence="1 2">BIOML-A134</strain>
    </source>
</reference>
<dbReference type="EMBL" id="VWKB01000004">
    <property type="protein sequence ID" value="KAA4103504.1"/>
    <property type="molecule type" value="Genomic_DNA"/>
</dbReference>
<dbReference type="RefSeq" id="WP_149944020.1">
    <property type="nucleotide sequence ID" value="NZ_JAMOXH010000005.1"/>
</dbReference>
<dbReference type="Proteomes" id="UP000473905">
    <property type="component" value="Unassembled WGS sequence"/>
</dbReference>
<dbReference type="InterPro" id="IPR013783">
    <property type="entry name" value="Ig-like_fold"/>
</dbReference>
<gene>
    <name evidence="1" type="ORF">F3D66_03960</name>
</gene>
<name>A0A5M5DMC9_BACOV</name>
<organism evidence="1 2">
    <name type="scientific">Bacteroides ovatus</name>
    <dbReference type="NCBI Taxonomy" id="28116"/>
    <lineage>
        <taxon>Bacteria</taxon>
        <taxon>Pseudomonadati</taxon>
        <taxon>Bacteroidota</taxon>
        <taxon>Bacteroidia</taxon>
        <taxon>Bacteroidales</taxon>
        <taxon>Bacteroidaceae</taxon>
        <taxon>Bacteroides</taxon>
    </lineage>
</organism>
<dbReference type="SUPFAM" id="SSF81296">
    <property type="entry name" value="E set domains"/>
    <property type="match status" value="1"/>
</dbReference>
<keyword evidence="2" id="KW-1185">Reference proteome</keyword>
<protein>
    <submittedName>
        <fullName evidence="1">Uncharacterized protein</fullName>
    </submittedName>
</protein>
<evidence type="ECO:0000313" key="2">
    <source>
        <dbReference type="Proteomes" id="UP000473905"/>
    </source>
</evidence>
<dbReference type="Gene3D" id="2.60.40.10">
    <property type="entry name" value="Immunoglobulins"/>
    <property type="match status" value="4"/>
</dbReference>
<sequence>MMKLYKYLNKNITIMLLTAVMVGFLSCDDDDQDLGSGSLTNAVIQSVNVQSGNDWKEATQVKVGTKIRMEGNNLSTVSAAYFNGLEVAAKDFLKQGNTYIEVVIPQNTPLGYQVVEESLKNTVKVKSDRNEFIFSLSIISWKLAVNGVRVFADVNDLVGTLTTTASIGEEIQLEGAGLNYVSKVYFNGYAVNMTSENHLASTALRIVIPEETPLGEQIQNVNDENVIKLETELGETYNYSFTISGPTITVDETVVGTDGQPVTLIILGSDVVLNGTNLNLVKEVYCNGTLVTSFVATETALTISVPSDLPVGEGNVTNVEDMNTIKLVSDYSEKLIEIKFAGNAGAPFITSVSHTMAKAGEFIYIYGMNFESIQKIIFPGDVEATDFETVDNKNIKVVVPTGGDQTPGYITVVSASGEGYSYKDINCKGCLFINRFANGGDAYAGSNQARFDGINLAMSSNNTASANPFPILNPDKAPTAPDLYRIIPTGNPIDVTVDKISSNGDDLLKFRFDYGKVWSVVVANSGGLITDATLCSDLAIEFDFYMTCNWTLGAWRWETGKNSSDGDGRITLISWNQNGKIVPFEFYGGWRTMVIPLSQLSCFSGLTVNDAKTSFPASLNTYLSLKAGSYMGTDGKYSKGTDMIGYQLGFGNFRLVPYTKPEKQ</sequence>
<comment type="caution">
    <text evidence="1">The sequence shown here is derived from an EMBL/GenBank/DDBJ whole genome shotgun (WGS) entry which is preliminary data.</text>
</comment>
<proteinExistence type="predicted"/>
<dbReference type="PROSITE" id="PS51257">
    <property type="entry name" value="PROKAR_LIPOPROTEIN"/>
    <property type="match status" value="1"/>
</dbReference>
<evidence type="ECO:0000313" key="1">
    <source>
        <dbReference type="EMBL" id="KAA4103504.1"/>
    </source>
</evidence>
<dbReference type="AlphaFoldDB" id="A0A5M5DMC9"/>
<accession>A0A5M5DMC9</accession>